<keyword evidence="8" id="KW-1185">Reference proteome</keyword>
<keyword evidence="4 6" id="KW-0255">Endonuclease</keyword>
<dbReference type="Pfam" id="PF04493">
    <property type="entry name" value="Endonuclease_5"/>
    <property type="match status" value="1"/>
</dbReference>
<dbReference type="HAMAP" id="MF_00801">
    <property type="entry name" value="Endonuclease_5"/>
    <property type="match status" value="1"/>
</dbReference>
<evidence type="ECO:0000313" key="8">
    <source>
        <dbReference type="Proteomes" id="UP001239019"/>
    </source>
</evidence>
<sequence>MMNRTTRVLDHRWDLTVSEAIALQRDMATRLILEDRLDAPRTVAGLDVAFPDRGATTRAAVVVMSLPGLERLDEAVAEQPTRFPYVPGLLSFREVPALMMALEQLKISPQLLLCDGQGIAHPRRMGVACHLGLLTDLPSIGIGKSRLLGTHARVDETKGSRQPLIHRGETIGIVLRSRDRVRPILVSPGHRLGLQTAVDLTLACLGRFRLPEPIRAADHLAGHRP</sequence>
<evidence type="ECO:0000313" key="7">
    <source>
        <dbReference type="EMBL" id="MDQ2070044.1"/>
    </source>
</evidence>
<keyword evidence="3 6" id="KW-0540">Nuclease</keyword>
<evidence type="ECO:0000256" key="2">
    <source>
        <dbReference type="ARBA" id="ARBA00022490"/>
    </source>
</evidence>
<keyword evidence="6" id="KW-0234">DNA repair</keyword>
<evidence type="ECO:0000256" key="5">
    <source>
        <dbReference type="ARBA" id="ARBA00022801"/>
    </source>
</evidence>
<proteinExistence type="inferred from homology"/>
<comment type="function">
    <text evidence="6">DNA repair enzyme involved in the repair of deaminated bases. Selectively cleaves double-stranded DNA at the second phosphodiester bond 3' to a deoxyinosine leaving behind the intact lesion on the nicked DNA.</text>
</comment>
<dbReference type="EMBL" id="JAVDDT010000005">
    <property type="protein sequence ID" value="MDQ2070044.1"/>
    <property type="molecule type" value="Genomic_DNA"/>
</dbReference>
<keyword evidence="6" id="KW-0479">Metal-binding</keyword>
<gene>
    <name evidence="6 7" type="primary">nfi</name>
    <name evidence="7" type="ORF">RBH19_09165</name>
</gene>
<evidence type="ECO:0000256" key="3">
    <source>
        <dbReference type="ARBA" id="ARBA00022722"/>
    </source>
</evidence>
<dbReference type="Gene3D" id="3.30.2170.10">
    <property type="entry name" value="archaeoglobus fulgidus dsm 4304 superfamily"/>
    <property type="match status" value="1"/>
</dbReference>
<name>A0ABU0W7N4_9GAMM</name>
<dbReference type="CDD" id="cd06559">
    <property type="entry name" value="Endonuclease_V"/>
    <property type="match status" value="1"/>
</dbReference>
<keyword evidence="5 6" id="KW-0378">Hydrolase</keyword>
<dbReference type="GO" id="GO:0043737">
    <property type="term" value="F:deoxyribonuclease V activity"/>
    <property type="evidence" value="ECO:0007669"/>
    <property type="project" value="UniProtKB-EC"/>
</dbReference>
<protein>
    <recommendedName>
        <fullName evidence="6">Endonuclease V</fullName>
        <ecNumber evidence="6">3.1.21.7</ecNumber>
    </recommendedName>
    <alternativeName>
        <fullName evidence="6">Deoxyinosine 3'endonuclease</fullName>
    </alternativeName>
    <alternativeName>
        <fullName evidence="6">Deoxyribonuclease V</fullName>
        <shortName evidence="6">DNase V</shortName>
    </alternativeName>
</protein>
<keyword evidence="6" id="KW-0227">DNA damage</keyword>
<evidence type="ECO:0000256" key="1">
    <source>
        <dbReference type="ARBA" id="ARBA00004496"/>
    </source>
</evidence>
<dbReference type="Proteomes" id="UP001239019">
    <property type="component" value="Unassembled WGS sequence"/>
</dbReference>
<dbReference type="PANTHER" id="PTHR28511:SF1">
    <property type="entry name" value="ENDONUCLEASE V"/>
    <property type="match status" value="1"/>
</dbReference>
<evidence type="ECO:0000256" key="6">
    <source>
        <dbReference type="HAMAP-Rule" id="MF_00801"/>
    </source>
</evidence>
<comment type="cofactor">
    <cofactor evidence="6">
        <name>Mg(2+)</name>
        <dbReference type="ChEBI" id="CHEBI:18420"/>
    </cofactor>
</comment>
<comment type="caution">
    <text evidence="7">The sequence shown here is derived from an EMBL/GenBank/DDBJ whole genome shotgun (WGS) entry which is preliminary data.</text>
</comment>
<dbReference type="EC" id="3.1.21.7" evidence="6"/>
<dbReference type="NCBIfam" id="NF008629">
    <property type="entry name" value="PRK11617.1"/>
    <property type="match status" value="1"/>
</dbReference>
<dbReference type="RefSeq" id="WP_306728541.1">
    <property type="nucleotide sequence ID" value="NZ_JAVDDT010000005.1"/>
</dbReference>
<feature type="site" description="Interaction with target DNA" evidence="6">
    <location>
        <position position="85"/>
    </location>
</feature>
<reference evidence="7 8" key="1">
    <citation type="submission" date="2023-08" db="EMBL/GenBank/DDBJ databases">
        <title>Whole-genome sequencing of halo(alkali)philic microorganisms from hypersaline lakes.</title>
        <authorList>
            <person name="Sorokin D.Y."/>
            <person name="Abbas B."/>
            <person name="Merkel A.Y."/>
        </authorList>
    </citation>
    <scope>NUCLEOTIDE SEQUENCE [LARGE SCALE GENOMIC DNA]</scope>
    <source>
        <strain evidence="7 8">AB-CW4</strain>
    </source>
</reference>
<comment type="subcellular location">
    <subcellularLocation>
        <location evidence="1 6">Cytoplasm</location>
    </subcellularLocation>
</comment>
<feature type="binding site" evidence="6">
    <location>
        <position position="115"/>
    </location>
    <ligand>
        <name>Mg(2+)</name>
        <dbReference type="ChEBI" id="CHEBI:18420"/>
    </ligand>
</feature>
<keyword evidence="2 6" id="KW-0963">Cytoplasm</keyword>
<feature type="binding site" evidence="6">
    <location>
        <position position="47"/>
    </location>
    <ligand>
        <name>Mg(2+)</name>
        <dbReference type="ChEBI" id="CHEBI:18420"/>
    </ligand>
</feature>
<organism evidence="7 8">
    <name type="scientific">Natronospira bacteriovora</name>
    <dbReference type="NCBI Taxonomy" id="3069753"/>
    <lineage>
        <taxon>Bacteria</taxon>
        <taxon>Pseudomonadati</taxon>
        <taxon>Pseudomonadota</taxon>
        <taxon>Gammaproteobacteria</taxon>
        <taxon>Natronospirales</taxon>
        <taxon>Natronospiraceae</taxon>
        <taxon>Natronospira</taxon>
    </lineage>
</organism>
<comment type="catalytic activity">
    <reaction evidence="6">
        <text>Endonucleolytic cleavage at apurinic or apyrimidinic sites to products with a 5'-phosphate.</text>
        <dbReference type="EC" id="3.1.21.7"/>
    </reaction>
</comment>
<keyword evidence="6" id="KW-0460">Magnesium</keyword>
<comment type="similarity">
    <text evidence="6">Belongs to the endonuclease V family.</text>
</comment>
<accession>A0ABU0W7N4</accession>
<dbReference type="PANTHER" id="PTHR28511">
    <property type="entry name" value="ENDONUCLEASE V"/>
    <property type="match status" value="1"/>
</dbReference>
<dbReference type="InterPro" id="IPR007581">
    <property type="entry name" value="Endonuclease-V"/>
</dbReference>
<evidence type="ECO:0000256" key="4">
    <source>
        <dbReference type="ARBA" id="ARBA00022759"/>
    </source>
</evidence>